<evidence type="ECO:0000256" key="7">
    <source>
        <dbReference type="ARBA" id="ARBA00049158"/>
    </source>
</evidence>
<evidence type="ECO:0000256" key="6">
    <source>
        <dbReference type="ARBA" id="ARBA00023102"/>
    </source>
</evidence>
<comment type="caution">
    <text evidence="10">The sequence shown here is derived from an EMBL/GenBank/DDBJ whole genome shotgun (WGS) entry which is preliminary data.</text>
</comment>
<dbReference type="InterPro" id="IPR016195">
    <property type="entry name" value="Pol/histidinol_Pase-like"/>
</dbReference>
<evidence type="ECO:0000259" key="9">
    <source>
        <dbReference type="Pfam" id="PF02811"/>
    </source>
</evidence>
<gene>
    <name evidence="10" type="primary">hisK</name>
    <name evidence="10" type="ORF">GCM10007100_00790</name>
</gene>
<feature type="domain" description="PHP" evidence="9">
    <location>
        <begin position="4"/>
        <end position="202"/>
    </location>
</feature>
<evidence type="ECO:0000256" key="2">
    <source>
        <dbReference type="ARBA" id="ARBA00009152"/>
    </source>
</evidence>
<dbReference type="Pfam" id="PF02811">
    <property type="entry name" value="PHP"/>
    <property type="match status" value="1"/>
</dbReference>
<evidence type="ECO:0000256" key="3">
    <source>
        <dbReference type="ARBA" id="ARBA00013085"/>
    </source>
</evidence>
<sequence>MTSDLHTHTPLCHHAEGTPQQYVEAALTAGLHQYGISDHAPHTPEPFDDWRMSMSDLPKYLDWIGTAREHAGDRLTIRAGMECDWLAGCEPHLDTLRSYHDWDYLIGSVHYLPGASGDRWDFDNPAHLSLWKDLGASELDDLWTNYWATYTGMVRAKRFEIHGHPDLIKKFAFAPAGDLRRFYEPTIEALVATGGAFEINTAGWHKPCAEQYPARGFLELAAQANIPIYINSDAHAPGEVARDFARAHTLATELGLTVRDSLPD</sequence>
<dbReference type="InterPro" id="IPR010140">
    <property type="entry name" value="Histidinol_P_phosphatase_HisJ"/>
</dbReference>
<evidence type="ECO:0000256" key="8">
    <source>
        <dbReference type="RuleBase" id="RU366003"/>
    </source>
</evidence>
<dbReference type="Gene3D" id="3.20.20.140">
    <property type="entry name" value="Metal-dependent hydrolases"/>
    <property type="match status" value="1"/>
</dbReference>
<keyword evidence="6 8" id="KW-0368">Histidine biosynthesis</keyword>
<proteinExistence type="inferred from homology"/>
<dbReference type="AlphaFoldDB" id="A0A918WD89"/>
<comment type="pathway">
    <text evidence="1 8">Amino-acid biosynthesis; L-histidine biosynthesis; L-histidine from 5-phospho-alpha-D-ribose 1-diphosphate: step 8/9.</text>
</comment>
<evidence type="ECO:0000313" key="11">
    <source>
        <dbReference type="Proteomes" id="UP000644507"/>
    </source>
</evidence>
<dbReference type="PANTHER" id="PTHR21039">
    <property type="entry name" value="HISTIDINOL PHOSPHATASE-RELATED"/>
    <property type="match status" value="1"/>
</dbReference>
<keyword evidence="5 8" id="KW-0378">Hydrolase</keyword>
<evidence type="ECO:0000313" key="10">
    <source>
        <dbReference type="EMBL" id="GHC40243.1"/>
    </source>
</evidence>
<organism evidence="10 11">
    <name type="scientific">Roseibacillus persicicus</name>
    <dbReference type="NCBI Taxonomy" id="454148"/>
    <lineage>
        <taxon>Bacteria</taxon>
        <taxon>Pseudomonadati</taxon>
        <taxon>Verrucomicrobiota</taxon>
        <taxon>Verrucomicrobiia</taxon>
        <taxon>Verrucomicrobiales</taxon>
        <taxon>Verrucomicrobiaceae</taxon>
        <taxon>Roseibacillus</taxon>
    </lineage>
</organism>
<evidence type="ECO:0000256" key="1">
    <source>
        <dbReference type="ARBA" id="ARBA00004970"/>
    </source>
</evidence>
<keyword evidence="4 8" id="KW-0028">Amino-acid biosynthesis</keyword>
<dbReference type="NCBIfam" id="TIGR01856">
    <property type="entry name" value="hisJ_fam"/>
    <property type="match status" value="1"/>
</dbReference>
<dbReference type="EC" id="3.1.3.15" evidence="3 8"/>
<protein>
    <recommendedName>
        <fullName evidence="3 8">Histidinol-phosphatase</fullName>
        <shortName evidence="8">HolPase</shortName>
        <ecNumber evidence="3 8">3.1.3.15</ecNumber>
    </recommendedName>
</protein>
<dbReference type="CDD" id="cd12110">
    <property type="entry name" value="PHP_HisPPase_Hisj_like"/>
    <property type="match status" value="1"/>
</dbReference>
<dbReference type="PANTHER" id="PTHR21039:SF0">
    <property type="entry name" value="HISTIDINOL-PHOSPHATASE"/>
    <property type="match status" value="1"/>
</dbReference>
<dbReference type="GO" id="GO:0000105">
    <property type="term" value="P:L-histidine biosynthetic process"/>
    <property type="evidence" value="ECO:0007669"/>
    <property type="project" value="UniProtKB-UniRule"/>
</dbReference>
<dbReference type="GO" id="GO:0005737">
    <property type="term" value="C:cytoplasm"/>
    <property type="evidence" value="ECO:0007669"/>
    <property type="project" value="TreeGrafter"/>
</dbReference>
<comment type="similarity">
    <text evidence="2 8">Belongs to the PHP hydrolase family. HisK subfamily.</text>
</comment>
<dbReference type="NCBIfam" id="NF005596">
    <property type="entry name" value="PRK07328.1"/>
    <property type="match status" value="1"/>
</dbReference>
<comment type="catalytic activity">
    <reaction evidence="7 8">
        <text>L-histidinol phosphate + H2O = L-histidinol + phosphate</text>
        <dbReference type="Rhea" id="RHEA:14465"/>
        <dbReference type="ChEBI" id="CHEBI:15377"/>
        <dbReference type="ChEBI" id="CHEBI:43474"/>
        <dbReference type="ChEBI" id="CHEBI:57699"/>
        <dbReference type="ChEBI" id="CHEBI:57980"/>
        <dbReference type="EC" id="3.1.3.15"/>
    </reaction>
</comment>
<evidence type="ECO:0000256" key="4">
    <source>
        <dbReference type="ARBA" id="ARBA00022605"/>
    </source>
</evidence>
<dbReference type="EMBL" id="BMXI01000001">
    <property type="protein sequence ID" value="GHC40243.1"/>
    <property type="molecule type" value="Genomic_DNA"/>
</dbReference>
<dbReference type="Proteomes" id="UP000644507">
    <property type="component" value="Unassembled WGS sequence"/>
</dbReference>
<dbReference type="GO" id="GO:0004401">
    <property type="term" value="F:histidinol-phosphatase activity"/>
    <property type="evidence" value="ECO:0007669"/>
    <property type="project" value="UniProtKB-UniRule"/>
</dbReference>
<dbReference type="InterPro" id="IPR004013">
    <property type="entry name" value="PHP_dom"/>
</dbReference>
<evidence type="ECO:0000256" key="5">
    <source>
        <dbReference type="ARBA" id="ARBA00022801"/>
    </source>
</evidence>
<reference evidence="10" key="1">
    <citation type="journal article" date="2014" name="Int. J. Syst. Evol. Microbiol.">
        <title>Complete genome sequence of Corynebacterium casei LMG S-19264T (=DSM 44701T), isolated from a smear-ripened cheese.</title>
        <authorList>
            <consortium name="US DOE Joint Genome Institute (JGI-PGF)"/>
            <person name="Walter F."/>
            <person name="Albersmeier A."/>
            <person name="Kalinowski J."/>
            <person name="Ruckert C."/>
        </authorList>
    </citation>
    <scope>NUCLEOTIDE SEQUENCE</scope>
    <source>
        <strain evidence="10">KCTC 12988</strain>
    </source>
</reference>
<keyword evidence="11" id="KW-1185">Reference proteome</keyword>
<reference evidence="10" key="2">
    <citation type="submission" date="2020-09" db="EMBL/GenBank/DDBJ databases">
        <authorList>
            <person name="Sun Q."/>
            <person name="Kim S."/>
        </authorList>
    </citation>
    <scope>NUCLEOTIDE SEQUENCE</scope>
    <source>
        <strain evidence="10">KCTC 12988</strain>
    </source>
</reference>
<dbReference type="RefSeq" id="WP_189566253.1">
    <property type="nucleotide sequence ID" value="NZ_BMXI01000001.1"/>
</dbReference>
<accession>A0A918WD89</accession>
<name>A0A918WD89_9BACT</name>
<dbReference type="SUPFAM" id="SSF89550">
    <property type="entry name" value="PHP domain-like"/>
    <property type="match status" value="1"/>
</dbReference>